<feature type="region of interest" description="Disordered" evidence="1">
    <location>
        <begin position="292"/>
        <end position="323"/>
    </location>
</feature>
<feature type="region of interest" description="Disordered" evidence="1">
    <location>
        <begin position="204"/>
        <end position="223"/>
    </location>
</feature>
<sequence>MWDHFAMLGRVRDGVEEARVGRLAFDVLRGGEGNGCPDKFYKRRRGVAGRGRDGLEEVDDDAALAKIIADIRRRMRTHAKWSVSEVVEPATAATEPESVDVDALRHASVAASVHIDDRNRKRHKSVLVADASMREGNNVAGDSSMVGPVVDSRKWAKGDGCLIECVAVAPSVVGCDATITKRMRENAPSTNSHATVGETVNLSNALASDGSPTTDSAQPQQLQLQLQLQQHTSFNKALKAALDLYHSNHTVLKNNNNPAPPVPPPFLSHSEECTIKTALAFVIAKARIRNRKDNETSSSGVRGGRAHLPSMDGNADGSRKSSFNLARDPIDSIAAADGTRGIHSVDSSRPTLGLGGKPSSLLGGLLSPPPSRLFTLSSSRHPTNNNGANKNDLELGRKLKHVQDVLKLAVSAVLPLYRGALEVNGCDLPYVSSARSSSSVSKNDDATTLEQQSDDEAVSMKDNDAYFLGRRPCAVYDFEAAVEPSAVLNSGPFLSQPSNGADRHYQATLDGLCQHVIIRLSTLIRDEAMQSSSGELQICAWRVSTANSAIESIRNNFSGKSKGGSNDDNSFYVNGGTQAVVTDKGSTTIAMPYGKQVNKHGGSSIVRDAIVKLIYNDLIGDACHHRSRSSHTQQRSNSSSFARKYVERRIEKVMAVCHVLHRLLFLDKDCCLGTECVVVICSILSDLYLNQYSGTRFNNCDTFDGLDLKDGESKLGKTRHSSSMVEMRRQNHHIQKDGRNYQIVSSRWSDSYSASNIIERHERRCQSVDIPARRRCSSPNRDIASTNKIVLPLPHIGDVLAVNLLRLLEGAAAIRLHHRQESVLSTCQASSRTDENYMVDNASSMAATEVLAEIRSTIRHDLIIPLHVEDGAKFYYNKKICSDEDIRGARRGKNAGDVLVLLQPGAKMMLRLHLFDLMTKIALYERL</sequence>
<evidence type="ECO:0000256" key="1">
    <source>
        <dbReference type="SAM" id="MobiDB-lite"/>
    </source>
</evidence>
<accession>A0ABD3QKA9</accession>
<comment type="caution">
    <text evidence="2">The sequence shown here is derived from an EMBL/GenBank/DDBJ whole genome shotgun (WGS) entry which is preliminary data.</text>
</comment>
<proteinExistence type="predicted"/>
<reference evidence="2 3" key="1">
    <citation type="submission" date="2024-10" db="EMBL/GenBank/DDBJ databases">
        <title>Updated reference genomes for cyclostephanoid diatoms.</title>
        <authorList>
            <person name="Roberts W.R."/>
            <person name="Alverson A.J."/>
        </authorList>
    </citation>
    <scope>NUCLEOTIDE SEQUENCE [LARGE SCALE GENOMIC DNA]</scope>
    <source>
        <strain evidence="2 3">AJA276-08</strain>
    </source>
</reference>
<dbReference type="Proteomes" id="UP001530315">
    <property type="component" value="Unassembled WGS sequence"/>
</dbReference>
<dbReference type="AlphaFoldDB" id="A0ABD3QKA9"/>
<feature type="compositionally biased region" description="Polar residues" evidence="1">
    <location>
        <begin position="204"/>
        <end position="217"/>
    </location>
</feature>
<name>A0ABD3QKA9_9STRA</name>
<gene>
    <name evidence="2" type="ORF">ACHAW5_009022</name>
</gene>
<feature type="region of interest" description="Disordered" evidence="1">
    <location>
        <begin position="434"/>
        <end position="456"/>
    </location>
</feature>
<dbReference type="EMBL" id="JALLAZ020000214">
    <property type="protein sequence ID" value="KAL3800512.1"/>
    <property type="molecule type" value="Genomic_DNA"/>
</dbReference>
<keyword evidence="3" id="KW-1185">Reference proteome</keyword>
<protein>
    <submittedName>
        <fullName evidence="2">Uncharacterized protein</fullName>
    </submittedName>
</protein>
<evidence type="ECO:0000313" key="3">
    <source>
        <dbReference type="Proteomes" id="UP001530315"/>
    </source>
</evidence>
<evidence type="ECO:0000313" key="2">
    <source>
        <dbReference type="EMBL" id="KAL3800512.1"/>
    </source>
</evidence>
<organism evidence="2 3">
    <name type="scientific">Stephanodiscus triporus</name>
    <dbReference type="NCBI Taxonomy" id="2934178"/>
    <lineage>
        <taxon>Eukaryota</taxon>
        <taxon>Sar</taxon>
        <taxon>Stramenopiles</taxon>
        <taxon>Ochrophyta</taxon>
        <taxon>Bacillariophyta</taxon>
        <taxon>Coscinodiscophyceae</taxon>
        <taxon>Thalassiosirophycidae</taxon>
        <taxon>Stephanodiscales</taxon>
        <taxon>Stephanodiscaceae</taxon>
        <taxon>Stephanodiscus</taxon>
    </lineage>
</organism>